<evidence type="ECO:0000313" key="4">
    <source>
        <dbReference type="Proteomes" id="UP000014500"/>
    </source>
</evidence>
<reference evidence="3" key="2">
    <citation type="submission" date="2015-02" db="UniProtKB">
        <authorList>
            <consortium name="EnsemblMetazoa"/>
        </authorList>
    </citation>
    <scope>IDENTIFICATION</scope>
</reference>
<name>T1J136_STRMM</name>
<feature type="transmembrane region" description="Helical" evidence="2">
    <location>
        <begin position="20"/>
        <end position="38"/>
    </location>
</feature>
<reference evidence="4" key="1">
    <citation type="submission" date="2011-05" db="EMBL/GenBank/DDBJ databases">
        <authorList>
            <person name="Richards S.R."/>
            <person name="Qu J."/>
            <person name="Jiang H."/>
            <person name="Jhangiani S.N."/>
            <person name="Agravi P."/>
            <person name="Goodspeed R."/>
            <person name="Gross S."/>
            <person name="Mandapat C."/>
            <person name="Jackson L."/>
            <person name="Mathew T."/>
            <person name="Pu L."/>
            <person name="Thornton R."/>
            <person name="Saada N."/>
            <person name="Wilczek-Boney K.B."/>
            <person name="Lee S."/>
            <person name="Kovar C."/>
            <person name="Wu Y."/>
            <person name="Scherer S.E."/>
            <person name="Worley K.C."/>
            <person name="Muzny D.M."/>
            <person name="Gibbs R."/>
        </authorList>
    </citation>
    <scope>NUCLEOTIDE SEQUENCE</scope>
    <source>
        <strain evidence="4">Brora</strain>
    </source>
</reference>
<proteinExistence type="predicted"/>
<keyword evidence="4" id="KW-1185">Reference proteome</keyword>
<keyword evidence="2" id="KW-1133">Transmembrane helix</keyword>
<keyword evidence="2" id="KW-0472">Membrane</keyword>
<dbReference type="Proteomes" id="UP000014500">
    <property type="component" value="Unassembled WGS sequence"/>
</dbReference>
<dbReference type="HOGENOM" id="CLU_837638_0_0_1"/>
<keyword evidence="2" id="KW-0812">Transmembrane</keyword>
<organism evidence="3 4">
    <name type="scientific">Strigamia maritima</name>
    <name type="common">European centipede</name>
    <name type="synonym">Geophilus maritimus</name>
    <dbReference type="NCBI Taxonomy" id="126957"/>
    <lineage>
        <taxon>Eukaryota</taxon>
        <taxon>Metazoa</taxon>
        <taxon>Ecdysozoa</taxon>
        <taxon>Arthropoda</taxon>
        <taxon>Myriapoda</taxon>
        <taxon>Chilopoda</taxon>
        <taxon>Pleurostigmophora</taxon>
        <taxon>Geophilomorpha</taxon>
        <taxon>Linotaeniidae</taxon>
        <taxon>Strigamia</taxon>
    </lineage>
</organism>
<dbReference type="EMBL" id="JH431755">
    <property type="status" value="NOT_ANNOTATED_CDS"/>
    <property type="molecule type" value="Genomic_DNA"/>
</dbReference>
<accession>T1J136</accession>
<protein>
    <submittedName>
        <fullName evidence="3">Uncharacterized protein</fullName>
    </submittedName>
</protein>
<sequence>MALQFRFGLKKHKMIFEDNFVLFVLLCLLVVYHFYSIASRVDYGNTHLHTVTNRYAITGEITHEITNTIELTNQEKLICAIEYIFGNFIVVNHSHSSLLVSGDFTWVIVVMHYPLFDNPIHCKVLALFIRFFHPTIMSDICPGCLKIKMAPRKKPHFQSEDASNSCTEILLGSLEISNTKWVLTVDLKGEGRVKVRIVQNRVEVQGKYKQHPTSEWIHFKQEHEIPRGYKWMSHQTDHCSRIMVVATRSSGPSRENEDLPEETESVERHELESDTPSGHGHDRYRATKTAKKNKDFHGLHIHKVNLTNELVSRLVLSFQLYTWKPFYRHNKN</sequence>
<dbReference type="AlphaFoldDB" id="T1J136"/>
<evidence type="ECO:0000313" key="3">
    <source>
        <dbReference type="EnsemblMetazoa" id="SMAR007252-PA"/>
    </source>
</evidence>
<evidence type="ECO:0000256" key="2">
    <source>
        <dbReference type="SAM" id="Phobius"/>
    </source>
</evidence>
<dbReference type="EnsemblMetazoa" id="SMAR007252-RA">
    <property type="protein sequence ID" value="SMAR007252-PA"/>
    <property type="gene ID" value="SMAR007252"/>
</dbReference>
<evidence type="ECO:0000256" key="1">
    <source>
        <dbReference type="SAM" id="MobiDB-lite"/>
    </source>
</evidence>
<feature type="region of interest" description="Disordered" evidence="1">
    <location>
        <begin position="248"/>
        <end position="284"/>
    </location>
</feature>